<accession>A0ABR3AA22</accession>
<protein>
    <submittedName>
        <fullName evidence="1">Uncharacterized protein</fullName>
    </submittedName>
</protein>
<evidence type="ECO:0000313" key="1">
    <source>
        <dbReference type="EMBL" id="KAL0070433.1"/>
    </source>
</evidence>
<name>A0ABR3AA22_9AGAR</name>
<comment type="caution">
    <text evidence="1">The sequence shown here is derived from an EMBL/GenBank/DDBJ whole genome shotgun (WGS) entry which is preliminary data.</text>
</comment>
<dbReference type="EMBL" id="JBBXMP010000006">
    <property type="protein sequence ID" value="KAL0070433.1"/>
    <property type="molecule type" value="Genomic_DNA"/>
</dbReference>
<sequence length="146" mass="16191">MSFAIQEGVVPNLCFQIFDFTGETDCRNMEEKVQDGLVAVPITGTPVAGSLQATAECELSPSAAFYLPLPYTNVLLSHMRSLRPHGHIEEAERPIVEKVPIPHSLDLYDGNPLKEKTGRDKIRSVRPWNSRVANMAVPTDQVVTEF</sequence>
<evidence type="ECO:0000313" key="2">
    <source>
        <dbReference type="Proteomes" id="UP001437256"/>
    </source>
</evidence>
<dbReference type="Proteomes" id="UP001437256">
    <property type="component" value="Unassembled WGS sequence"/>
</dbReference>
<organism evidence="1 2">
    <name type="scientific">Marasmius tenuissimus</name>
    <dbReference type="NCBI Taxonomy" id="585030"/>
    <lineage>
        <taxon>Eukaryota</taxon>
        <taxon>Fungi</taxon>
        <taxon>Dikarya</taxon>
        <taxon>Basidiomycota</taxon>
        <taxon>Agaricomycotina</taxon>
        <taxon>Agaricomycetes</taxon>
        <taxon>Agaricomycetidae</taxon>
        <taxon>Agaricales</taxon>
        <taxon>Marasmiineae</taxon>
        <taxon>Marasmiaceae</taxon>
        <taxon>Marasmius</taxon>
    </lineage>
</organism>
<reference evidence="1 2" key="1">
    <citation type="submission" date="2024-05" db="EMBL/GenBank/DDBJ databases">
        <title>A draft genome resource for the thread blight pathogen Marasmius tenuissimus strain MS-2.</title>
        <authorList>
            <person name="Yulfo-Soto G.E."/>
            <person name="Baruah I.K."/>
            <person name="Amoako-Attah I."/>
            <person name="Bukari Y."/>
            <person name="Meinhardt L.W."/>
            <person name="Bailey B.A."/>
            <person name="Cohen S.P."/>
        </authorList>
    </citation>
    <scope>NUCLEOTIDE SEQUENCE [LARGE SCALE GENOMIC DNA]</scope>
    <source>
        <strain evidence="1 2">MS-2</strain>
    </source>
</reference>
<proteinExistence type="predicted"/>
<keyword evidence="2" id="KW-1185">Reference proteome</keyword>
<gene>
    <name evidence="1" type="ORF">AAF712_002264</name>
</gene>